<dbReference type="AlphaFoldDB" id="A0A0F4G461"/>
<proteinExistence type="predicted"/>
<dbReference type="Proteomes" id="UP000033647">
    <property type="component" value="Unassembled WGS sequence"/>
</dbReference>
<comment type="caution">
    <text evidence="2">The sequence shown here is derived from an EMBL/GenBank/DDBJ whole genome shotgun (WGS) entry which is preliminary data.</text>
</comment>
<keyword evidence="3" id="KW-1185">Reference proteome</keyword>
<sequence>MQQVDPLLGRRSRIILRFDYYQNLDIGVERPSTTYENDQTAQAHEDTVLRASKVRFHQAQLAAQIIQEAEENYVEKGVGEMKEGKVEDGEMAGGERADMKKAMHTSVQTNTKILTLASRKAPASVSTKRIKG</sequence>
<evidence type="ECO:0000313" key="2">
    <source>
        <dbReference type="EMBL" id="KJX92146.1"/>
    </source>
</evidence>
<evidence type="ECO:0000313" key="3">
    <source>
        <dbReference type="Proteomes" id="UP000033647"/>
    </source>
</evidence>
<dbReference type="OrthoDB" id="10564292at2759"/>
<protein>
    <submittedName>
        <fullName evidence="2">Uncharacterized protein</fullName>
    </submittedName>
</protein>
<feature type="region of interest" description="Disordered" evidence="1">
    <location>
        <begin position="113"/>
        <end position="132"/>
    </location>
</feature>
<gene>
    <name evidence="2" type="ORF">TI39_contig5907g00004</name>
</gene>
<evidence type="ECO:0000256" key="1">
    <source>
        <dbReference type="SAM" id="MobiDB-lite"/>
    </source>
</evidence>
<accession>A0A0F4G461</accession>
<reference evidence="2 3" key="1">
    <citation type="submission" date="2015-03" db="EMBL/GenBank/DDBJ databases">
        <title>RNA-seq based gene annotation and comparative genomics of four Zymoseptoria species reveal species-specific pathogenicity related genes and transposable element activity.</title>
        <authorList>
            <person name="Grandaubert J."/>
            <person name="Bhattacharyya A."/>
            <person name="Stukenbrock E.H."/>
        </authorList>
    </citation>
    <scope>NUCLEOTIDE SEQUENCE [LARGE SCALE GENOMIC DNA]</scope>
    <source>
        <strain evidence="2 3">Zb18110</strain>
    </source>
</reference>
<name>A0A0F4G461_9PEZI</name>
<dbReference type="EMBL" id="LAFY01005862">
    <property type="protein sequence ID" value="KJX92146.1"/>
    <property type="molecule type" value="Genomic_DNA"/>
</dbReference>
<feature type="compositionally biased region" description="Basic and acidic residues" evidence="1">
    <location>
        <begin position="80"/>
        <end position="101"/>
    </location>
</feature>
<organism evidence="2 3">
    <name type="scientific">Zymoseptoria brevis</name>
    <dbReference type="NCBI Taxonomy" id="1047168"/>
    <lineage>
        <taxon>Eukaryota</taxon>
        <taxon>Fungi</taxon>
        <taxon>Dikarya</taxon>
        <taxon>Ascomycota</taxon>
        <taxon>Pezizomycotina</taxon>
        <taxon>Dothideomycetes</taxon>
        <taxon>Dothideomycetidae</taxon>
        <taxon>Mycosphaerellales</taxon>
        <taxon>Mycosphaerellaceae</taxon>
        <taxon>Zymoseptoria</taxon>
    </lineage>
</organism>
<feature type="region of interest" description="Disordered" evidence="1">
    <location>
        <begin position="80"/>
        <end position="106"/>
    </location>
</feature>